<dbReference type="PANTHER" id="PTHR30385">
    <property type="entry name" value="SIGMA FACTOR F FLAGELLAR"/>
    <property type="match status" value="1"/>
</dbReference>
<keyword evidence="1" id="KW-0805">Transcription regulation</keyword>
<dbReference type="Gene3D" id="1.10.10.60">
    <property type="entry name" value="Homeodomain-like"/>
    <property type="match status" value="1"/>
</dbReference>
<name>A0A8J7A5R4_DESMC</name>
<organism evidence="6 7">
    <name type="scientific">Desmonostoc muscorum LEGE 12446</name>
    <dbReference type="NCBI Taxonomy" id="1828758"/>
    <lineage>
        <taxon>Bacteria</taxon>
        <taxon>Bacillati</taxon>
        <taxon>Cyanobacteriota</taxon>
        <taxon>Cyanophyceae</taxon>
        <taxon>Nostocales</taxon>
        <taxon>Nostocaceae</taxon>
        <taxon>Desmonostoc</taxon>
    </lineage>
</organism>
<dbReference type="Pfam" id="PF04545">
    <property type="entry name" value="Sigma70_r4"/>
    <property type="match status" value="1"/>
</dbReference>
<feature type="domain" description="RNA polymerase sigma-70 region 4" evidence="5">
    <location>
        <begin position="308"/>
        <end position="350"/>
    </location>
</feature>
<keyword evidence="3" id="KW-0238">DNA-binding</keyword>
<dbReference type="Proteomes" id="UP000622533">
    <property type="component" value="Unassembled WGS sequence"/>
</dbReference>
<dbReference type="RefSeq" id="WP_193923988.1">
    <property type="nucleotide sequence ID" value="NZ_JADEXS020000001.1"/>
</dbReference>
<accession>A0A8J7A5R4</accession>
<dbReference type="AlphaFoldDB" id="A0A8J7A5R4"/>
<dbReference type="InterPro" id="IPR014284">
    <property type="entry name" value="RNA_pol_sigma-70_dom"/>
</dbReference>
<dbReference type="EMBL" id="JADEXS010000758">
    <property type="protein sequence ID" value="MBE9027019.1"/>
    <property type="molecule type" value="Genomic_DNA"/>
</dbReference>
<evidence type="ECO:0000256" key="3">
    <source>
        <dbReference type="ARBA" id="ARBA00023125"/>
    </source>
</evidence>
<reference evidence="6" key="1">
    <citation type="submission" date="2020-10" db="EMBL/GenBank/DDBJ databases">
        <authorList>
            <person name="Castelo-Branco R."/>
            <person name="Eusebio N."/>
            <person name="Adriana R."/>
            <person name="Vieira A."/>
            <person name="Brugerolle De Fraissinette N."/>
            <person name="Rezende De Castro R."/>
            <person name="Schneider M.P."/>
            <person name="Vasconcelos V."/>
            <person name="Leao P.N."/>
        </authorList>
    </citation>
    <scope>NUCLEOTIDE SEQUENCE</scope>
    <source>
        <strain evidence="6">LEGE 12446</strain>
    </source>
</reference>
<keyword evidence="2" id="KW-0731">Sigma factor</keyword>
<protein>
    <submittedName>
        <fullName evidence="6">Sigma-70 family RNA polymerase sigma factor</fullName>
    </submittedName>
</protein>
<dbReference type="InterPro" id="IPR013324">
    <property type="entry name" value="RNA_pol_sigma_r3/r4-like"/>
</dbReference>
<comment type="caution">
    <text evidence="6">The sequence shown here is derived from an EMBL/GenBank/DDBJ whole genome shotgun (WGS) entry which is preliminary data.</text>
</comment>
<dbReference type="PANTHER" id="PTHR30385:SF7">
    <property type="entry name" value="RNA POLYMERASE SIGMA FACTOR FLIA"/>
    <property type="match status" value="1"/>
</dbReference>
<evidence type="ECO:0000256" key="1">
    <source>
        <dbReference type="ARBA" id="ARBA00023015"/>
    </source>
</evidence>
<evidence type="ECO:0000313" key="6">
    <source>
        <dbReference type="EMBL" id="MBE9027019.1"/>
    </source>
</evidence>
<proteinExistence type="predicted"/>
<dbReference type="GO" id="GO:0006352">
    <property type="term" value="P:DNA-templated transcription initiation"/>
    <property type="evidence" value="ECO:0007669"/>
    <property type="project" value="InterPro"/>
</dbReference>
<evidence type="ECO:0000313" key="7">
    <source>
        <dbReference type="Proteomes" id="UP000622533"/>
    </source>
</evidence>
<dbReference type="NCBIfam" id="TIGR02937">
    <property type="entry name" value="sigma70-ECF"/>
    <property type="match status" value="1"/>
</dbReference>
<keyword evidence="4" id="KW-0804">Transcription</keyword>
<dbReference type="InterPro" id="IPR013325">
    <property type="entry name" value="RNA_pol_sigma_r2"/>
</dbReference>
<dbReference type="SUPFAM" id="SSF88659">
    <property type="entry name" value="Sigma3 and sigma4 domains of RNA polymerase sigma factors"/>
    <property type="match status" value="1"/>
</dbReference>
<sequence>MYSRQHVIEIFSTFVQFKGDAFDRWVTDKKLRRSMHNCLEQSSLQESETFWAIYWHRIWQMQASPMAVAHITAYLQEVCYWVARKMKMNVLSQHSIADFFQTAIARIDKVLRGFNPQLSSNLKIYAEFTFSNLIKDLLRQQQEVDICNDWGLLHKVSQKRLVESLKQAGYPLQMIGRYVLAWNCFLQLYTPNDIATAHKLIKPDKTRLQAIAQLYNTERLSQLNSSSPACTPESVESWLIASAKAVRFYEYPTSVSLDIPAPGQETGELLDRLTNNFQESVLNEIIVQEEAQNIALRSTEINRILSDALAKLDTAAQVLLQTYYKHGLTQQDIAQQLGVKQYTVSRQLTKIKKTLLMELAQWSQKTLHISVTSDVIDSMSNSLEEWLIAHYRPLVFSSPVES</sequence>
<evidence type="ECO:0000256" key="4">
    <source>
        <dbReference type="ARBA" id="ARBA00023163"/>
    </source>
</evidence>
<dbReference type="InterPro" id="IPR007630">
    <property type="entry name" value="RNA_pol_sigma70_r4"/>
</dbReference>
<evidence type="ECO:0000256" key="2">
    <source>
        <dbReference type="ARBA" id="ARBA00023082"/>
    </source>
</evidence>
<evidence type="ECO:0000259" key="5">
    <source>
        <dbReference type="Pfam" id="PF04545"/>
    </source>
</evidence>
<dbReference type="GO" id="GO:0016987">
    <property type="term" value="F:sigma factor activity"/>
    <property type="evidence" value="ECO:0007669"/>
    <property type="project" value="UniProtKB-KW"/>
</dbReference>
<gene>
    <name evidence="6" type="ORF">IQ276_32795</name>
</gene>
<dbReference type="GO" id="GO:0003677">
    <property type="term" value="F:DNA binding"/>
    <property type="evidence" value="ECO:0007669"/>
    <property type="project" value="UniProtKB-KW"/>
</dbReference>
<dbReference type="SUPFAM" id="SSF88946">
    <property type="entry name" value="Sigma2 domain of RNA polymerase sigma factors"/>
    <property type="match status" value="1"/>
</dbReference>
<keyword evidence="7" id="KW-1185">Reference proteome</keyword>